<name>A0A1A8F8F8_9TELE</name>
<reference evidence="1" key="2">
    <citation type="submission" date="2016-06" db="EMBL/GenBank/DDBJ databases">
        <title>The genome of a short-lived fish provides insights into sex chromosome evolution and the genetic control of aging.</title>
        <authorList>
            <person name="Reichwald K."/>
            <person name="Felder M."/>
            <person name="Petzold A."/>
            <person name="Koch P."/>
            <person name="Groth M."/>
            <person name="Platzer M."/>
        </authorList>
    </citation>
    <scope>NUCLEOTIDE SEQUENCE</scope>
    <source>
        <tissue evidence="1">Brain</tissue>
    </source>
</reference>
<feature type="non-terminal residue" evidence="1">
    <location>
        <position position="1"/>
    </location>
</feature>
<evidence type="ECO:0000313" key="1">
    <source>
        <dbReference type="EMBL" id="SBQ55051.1"/>
    </source>
</evidence>
<dbReference type="AlphaFoldDB" id="A0A1A8F8F8"/>
<sequence>KGHGGHPTVYYSQLGKPLISFVQSVLDSFNEALDAFSNNDNYLTHQQEHEGTQAKSRGESVTHEKYWATKPVYVV</sequence>
<proteinExistence type="predicted"/>
<gene>
    <name evidence="1" type="primary">Nfu_g_1_001481</name>
</gene>
<organism evidence="1">
    <name type="scientific">Nothobranchius korthausae</name>
    <dbReference type="NCBI Taxonomy" id="1143690"/>
    <lineage>
        <taxon>Eukaryota</taxon>
        <taxon>Metazoa</taxon>
        <taxon>Chordata</taxon>
        <taxon>Craniata</taxon>
        <taxon>Vertebrata</taxon>
        <taxon>Euteleostomi</taxon>
        <taxon>Actinopterygii</taxon>
        <taxon>Neopterygii</taxon>
        <taxon>Teleostei</taxon>
        <taxon>Neoteleostei</taxon>
        <taxon>Acanthomorphata</taxon>
        <taxon>Ovalentaria</taxon>
        <taxon>Atherinomorphae</taxon>
        <taxon>Cyprinodontiformes</taxon>
        <taxon>Nothobranchiidae</taxon>
        <taxon>Nothobranchius</taxon>
    </lineage>
</organism>
<protein>
    <submittedName>
        <fullName evidence="1">Uncharacterized protein</fullName>
    </submittedName>
</protein>
<dbReference type="EMBL" id="HAEB01008524">
    <property type="protein sequence ID" value="SBQ55051.1"/>
    <property type="molecule type" value="Transcribed_RNA"/>
</dbReference>
<accession>A0A1A8F8F8</accession>
<reference evidence="1" key="1">
    <citation type="submission" date="2016-05" db="EMBL/GenBank/DDBJ databases">
        <authorList>
            <person name="Lavstsen T."/>
            <person name="Jespersen J.S."/>
        </authorList>
    </citation>
    <scope>NUCLEOTIDE SEQUENCE</scope>
    <source>
        <tissue evidence="1">Brain</tissue>
    </source>
</reference>